<dbReference type="InterPro" id="IPR004365">
    <property type="entry name" value="NA-bd_OB_tRNA"/>
</dbReference>
<proteinExistence type="inferred from homology"/>
<accession>A0ABP9YQ37</accession>
<dbReference type="InterPro" id="IPR036390">
    <property type="entry name" value="WH_DNA-bd_sf"/>
</dbReference>
<dbReference type="Gene3D" id="1.10.10.10">
    <property type="entry name" value="Winged helix-like DNA-binding domain superfamily/Winged helix DNA-binding domain"/>
    <property type="match status" value="1"/>
</dbReference>
<feature type="domain" description="OB" evidence="7">
    <location>
        <begin position="66"/>
        <end position="142"/>
    </location>
</feature>
<evidence type="ECO:0000313" key="9">
    <source>
        <dbReference type="EMBL" id="GAA5808977.1"/>
    </source>
</evidence>
<evidence type="ECO:0000256" key="5">
    <source>
        <dbReference type="ARBA" id="ARBA00023242"/>
    </source>
</evidence>
<organism evidence="9 10">
    <name type="scientific">Mucor flavus</name>
    <dbReference type="NCBI Taxonomy" id="439312"/>
    <lineage>
        <taxon>Eukaryota</taxon>
        <taxon>Fungi</taxon>
        <taxon>Fungi incertae sedis</taxon>
        <taxon>Mucoromycota</taxon>
        <taxon>Mucoromycotina</taxon>
        <taxon>Mucoromycetes</taxon>
        <taxon>Mucorales</taxon>
        <taxon>Mucorineae</taxon>
        <taxon>Mucoraceae</taxon>
        <taxon>Mucor</taxon>
    </lineage>
</organism>
<dbReference type="Proteomes" id="UP001473302">
    <property type="component" value="Unassembled WGS sequence"/>
</dbReference>
<keyword evidence="4" id="KW-0238">DNA-binding</keyword>
<dbReference type="InterPro" id="IPR012340">
    <property type="entry name" value="NA-bd_OB-fold"/>
</dbReference>
<evidence type="ECO:0000256" key="3">
    <source>
        <dbReference type="ARBA" id="ARBA00022705"/>
    </source>
</evidence>
<gene>
    <name evidence="9" type="ORF">MFLAVUS_002377</name>
</gene>
<evidence type="ECO:0000259" key="7">
    <source>
        <dbReference type="Pfam" id="PF01336"/>
    </source>
</evidence>
<dbReference type="InterPro" id="IPR014646">
    <property type="entry name" value="Rfa2/RPA32"/>
</dbReference>
<keyword evidence="10" id="KW-1185">Reference proteome</keyword>
<evidence type="ECO:0000259" key="8">
    <source>
        <dbReference type="Pfam" id="PF08784"/>
    </source>
</evidence>
<feature type="region of interest" description="Disordered" evidence="6">
    <location>
        <begin position="1"/>
        <end position="36"/>
    </location>
</feature>
<dbReference type="PANTHER" id="PTHR13989">
    <property type="entry name" value="REPLICATION PROTEIN A-RELATED"/>
    <property type="match status" value="1"/>
</dbReference>
<evidence type="ECO:0000256" key="1">
    <source>
        <dbReference type="ARBA" id="ARBA00004123"/>
    </source>
</evidence>
<name>A0ABP9YQ37_9FUNG</name>
<feature type="compositionally biased region" description="Polar residues" evidence="6">
    <location>
        <begin position="1"/>
        <end position="28"/>
    </location>
</feature>
<dbReference type="InterPro" id="IPR036388">
    <property type="entry name" value="WH-like_DNA-bd_sf"/>
</dbReference>
<comment type="subcellular location">
    <subcellularLocation>
        <location evidence="1">Nucleus</location>
    </subcellularLocation>
</comment>
<evidence type="ECO:0000256" key="6">
    <source>
        <dbReference type="SAM" id="MobiDB-lite"/>
    </source>
</evidence>
<keyword evidence="3" id="KW-0235">DNA replication</keyword>
<dbReference type="InterPro" id="IPR014892">
    <property type="entry name" value="RPA_C"/>
</dbReference>
<dbReference type="InterPro" id="IPR040260">
    <property type="entry name" value="RFA2-like"/>
</dbReference>
<feature type="domain" description="Replication protein A C-terminal" evidence="8">
    <location>
        <begin position="164"/>
        <end position="239"/>
    </location>
</feature>
<evidence type="ECO:0000313" key="10">
    <source>
        <dbReference type="Proteomes" id="UP001473302"/>
    </source>
</evidence>
<protein>
    <recommendedName>
        <fullName evidence="11">Replication protein A 32 kDa subunit</fullName>
    </recommendedName>
</protein>
<dbReference type="CDD" id="cd04478">
    <property type="entry name" value="RPA2_DBD_D"/>
    <property type="match status" value="1"/>
</dbReference>
<dbReference type="Pfam" id="PF01336">
    <property type="entry name" value="tRNA_anti-codon"/>
    <property type="match status" value="1"/>
</dbReference>
<evidence type="ECO:0008006" key="11">
    <source>
        <dbReference type="Google" id="ProtNLM"/>
    </source>
</evidence>
<dbReference type="EMBL" id="BAABUK010000004">
    <property type="protein sequence ID" value="GAA5808977.1"/>
    <property type="molecule type" value="Genomic_DNA"/>
</dbReference>
<dbReference type="Gene3D" id="2.40.50.140">
    <property type="entry name" value="Nucleic acid-binding proteins"/>
    <property type="match status" value="1"/>
</dbReference>
<comment type="caution">
    <text evidence="9">The sequence shown here is derived from an EMBL/GenBank/DDBJ whole genome shotgun (WGS) entry which is preliminary data.</text>
</comment>
<dbReference type="Pfam" id="PF08784">
    <property type="entry name" value="RPA_C"/>
    <property type="match status" value="1"/>
</dbReference>
<dbReference type="SUPFAM" id="SSF46785">
    <property type="entry name" value="Winged helix' DNA-binding domain"/>
    <property type="match status" value="1"/>
</dbReference>
<reference evidence="9 10" key="1">
    <citation type="submission" date="2024-04" db="EMBL/GenBank/DDBJ databases">
        <title>genome sequences of Mucor flavus KT1a and Helicostylum pulchrum KT1b strains isolated from the surface of a dry-aged beef.</title>
        <authorList>
            <person name="Toyotome T."/>
            <person name="Hosono M."/>
            <person name="Torimaru M."/>
            <person name="Fukuda K."/>
            <person name="Mikami N."/>
        </authorList>
    </citation>
    <scope>NUCLEOTIDE SEQUENCE [LARGE SCALE GENOMIC DNA]</scope>
    <source>
        <strain evidence="9 10">KT1a</strain>
    </source>
</reference>
<dbReference type="PANTHER" id="PTHR13989:SF16">
    <property type="entry name" value="REPLICATION PROTEIN A2"/>
    <property type="match status" value="1"/>
</dbReference>
<evidence type="ECO:0000256" key="2">
    <source>
        <dbReference type="ARBA" id="ARBA00007815"/>
    </source>
</evidence>
<evidence type="ECO:0000256" key="4">
    <source>
        <dbReference type="ARBA" id="ARBA00023125"/>
    </source>
</evidence>
<sequence>MDYGNNTGSGYMNASFDGSNKTSSTGTTRKPMGEQTLRPLTVKQLKTCSIPQDQTFRIDGSDVTQVTFIGVIRGIQELQTNYVYTIEDGTGAIEVRKWVETSETPEEAEARRALMVDTYVRVNGRINSFGNRISIVCHTMNPITDFNEITYHLLDTIETHLRFAKPGSGSAMDIDSGSNKPKNIVDHVTEVIEEFTHTTEGCNVEHIVFKLKGKYTEAEIRETIEYLENEGSCYTTIDSEHIKSCAPN</sequence>
<dbReference type="SUPFAM" id="SSF50249">
    <property type="entry name" value="Nucleic acid-binding proteins"/>
    <property type="match status" value="1"/>
</dbReference>
<keyword evidence="5" id="KW-0539">Nucleus</keyword>
<comment type="similarity">
    <text evidence="2">Belongs to the replication factor A protein 2 family.</text>
</comment>
<dbReference type="PIRSF" id="PIRSF036949">
    <property type="entry name" value="RPA32"/>
    <property type="match status" value="1"/>
</dbReference>